<protein>
    <recommendedName>
        <fullName evidence="7">Strawberry notch AAA domain-containing protein</fullName>
    </recommendedName>
</protein>
<dbReference type="GO" id="GO:0006355">
    <property type="term" value="P:regulation of DNA-templated transcription"/>
    <property type="evidence" value="ECO:0007669"/>
    <property type="project" value="InterPro"/>
</dbReference>
<feature type="non-terminal residue" evidence="5">
    <location>
        <position position="725"/>
    </location>
</feature>
<dbReference type="InterPro" id="IPR026741">
    <property type="entry name" value="SNO"/>
</dbReference>
<dbReference type="GO" id="GO:0005634">
    <property type="term" value="C:nucleus"/>
    <property type="evidence" value="ECO:0007669"/>
    <property type="project" value="TreeGrafter"/>
</dbReference>
<dbReference type="InterPro" id="IPR039187">
    <property type="entry name" value="SNO_AAA"/>
</dbReference>
<dbReference type="InterPro" id="IPR026937">
    <property type="entry name" value="SBNO_Helicase_C_dom"/>
</dbReference>
<dbReference type="InterPro" id="IPR027417">
    <property type="entry name" value="P-loop_NTPase"/>
</dbReference>
<feature type="compositionally biased region" description="Polar residues" evidence="2">
    <location>
        <begin position="150"/>
        <end position="159"/>
    </location>
</feature>
<dbReference type="Pfam" id="PF13871">
    <property type="entry name" value="Helicase_C_4"/>
    <property type="match status" value="1"/>
</dbReference>
<dbReference type="PANTHER" id="PTHR12706:SF33">
    <property type="entry name" value="PROTEIN WITH HELICASE_C DOMAIN"/>
    <property type="match status" value="1"/>
</dbReference>
<gene>
    <name evidence="5" type="ORF">Agub_g5241</name>
</gene>
<evidence type="ECO:0000256" key="1">
    <source>
        <dbReference type="ARBA" id="ARBA00006992"/>
    </source>
</evidence>
<dbReference type="SUPFAM" id="SSF52540">
    <property type="entry name" value="P-loop containing nucleoside triphosphate hydrolases"/>
    <property type="match status" value="1"/>
</dbReference>
<dbReference type="AlphaFoldDB" id="A0AAD3DLK3"/>
<feature type="region of interest" description="Disordered" evidence="2">
    <location>
        <begin position="42"/>
        <end position="168"/>
    </location>
</feature>
<name>A0AAD3DLK3_9CHLO</name>
<evidence type="ECO:0000256" key="2">
    <source>
        <dbReference type="SAM" id="MobiDB-lite"/>
    </source>
</evidence>
<accession>A0AAD3DLK3</accession>
<comment type="similarity">
    <text evidence="1">Belongs to the SBNO family.</text>
</comment>
<evidence type="ECO:0008006" key="7">
    <source>
        <dbReference type="Google" id="ProtNLM"/>
    </source>
</evidence>
<proteinExistence type="inferred from homology"/>
<feature type="domain" description="Strawberry notch AAA" evidence="4">
    <location>
        <begin position="387"/>
        <end position="546"/>
    </location>
</feature>
<dbReference type="Proteomes" id="UP001054857">
    <property type="component" value="Unassembled WGS sequence"/>
</dbReference>
<sequence length="725" mass="78719">MHSVQSTAFQRNENNGLPAQGQRQNAGLDGQAAWTAGLSFISSKSRQRKQQRMSRPLVEINGFPPSAPQAMGRTSNPGLFAQHGQQPQQAQQTQTPAAAQAAQPQQQSFVEQQRALLAAHQQRQAQRQAEQQAQQQPSPLLRQPQPQPAGNRSAQTVQTDAMDDGIGDGVEDNCFANFATDELEAAGLRPHPDKIAETSALASVPVPPVSYKTSFPAEIVTKGLISAAQFMAVRLACAKHETLLKDGSRAGFFLGDGPGVGKGRQIAATIFENVSKGRTKAIWLSASADLVHDAERDLEDIGAKKYRSAGLQLLPLKSVTAGERNLSRKPGWEKGIVFSTYDLLISGEAGRGKAGGKRRASSAAAAAAAAAGAEGVKEEAKEEEEDEFGEGSRLAQLVEWFGGAEYDGLIVLDECHKAKNCLPKEAETNDGRNLKQKESKTSRAVVELQRRCRNARVLYVSATGATESENLCYMERLGLWGEGTAYGSKREFVNMLKTYGVRAMELVAMELKQSGSYLARTLSYEGVRFDLVPVRVTGEFKQLYDRAAGLWQELLEAVKETAQFADKKAKKEMFAQFYGAQLRFFKQLCTAGKVDEVERLSKEALARGQCVVIGLQSTGEARTAAYVAAHGGSEALFESFSFETSAQEILLDLIGKYVVNSGAAEELRKRARELRLPGNPLDDLIDRLGGPSQVAEMTGRSKRMERQPGGGFRYVARNAGSSLDR</sequence>
<keyword evidence="6" id="KW-1185">Reference proteome</keyword>
<feature type="domain" description="Strawberry notch AAA" evidence="4">
    <location>
        <begin position="190"/>
        <end position="350"/>
    </location>
</feature>
<comment type="caution">
    <text evidence="5">The sequence shown here is derived from an EMBL/GenBank/DDBJ whole genome shotgun (WGS) entry which is preliminary data.</text>
</comment>
<dbReference type="Pfam" id="PF13872">
    <property type="entry name" value="AAA_34"/>
    <property type="match status" value="2"/>
</dbReference>
<reference evidence="5 6" key="1">
    <citation type="journal article" date="2021" name="Sci. Rep.">
        <title>Genome sequencing of the multicellular alga Astrephomene provides insights into convergent evolution of germ-soma differentiation.</title>
        <authorList>
            <person name="Yamashita S."/>
            <person name="Yamamoto K."/>
            <person name="Matsuzaki R."/>
            <person name="Suzuki S."/>
            <person name="Yamaguchi H."/>
            <person name="Hirooka S."/>
            <person name="Minakuchi Y."/>
            <person name="Miyagishima S."/>
            <person name="Kawachi M."/>
            <person name="Toyoda A."/>
            <person name="Nozaki H."/>
        </authorList>
    </citation>
    <scope>NUCLEOTIDE SEQUENCE [LARGE SCALE GENOMIC DNA]</scope>
    <source>
        <strain evidence="5 6">NIES-4017</strain>
    </source>
</reference>
<feature type="compositionally biased region" description="Low complexity" evidence="2">
    <location>
        <begin position="85"/>
        <end position="144"/>
    </location>
</feature>
<evidence type="ECO:0000313" key="5">
    <source>
        <dbReference type="EMBL" id="GFR44081.1"/>
    </source>
</evidence>
<dbReference type="GO" id="GO:0042393">
    <property type="term" value="F:histone binding"/>
    <property type="evidence" value="ECO:0007669"/>
    <property type="project" value="TreeGrafter"/>
</dbReference>
<dbReference type="Gene3D" id="3.40.50.300">
    <property type="entry name" value="P-loop containing nucleotide triphosphate hydrolases"/>
    <property type="match status" value="1"/>
</dbReference>
<evidence type="ECO:0000259" key="4">
    <source>
        <dbReference type="Pfam" id="PF13872"/>
    </source>
</evidence>
<organism evidence="5 6">
    <name type="scientific">Astrephomene gubernaculifera</name>
    <dbReference type="NCBI Taxonomy" id="47775"/>
    <lineage>
        <taxon>Eukaryota</taxon>
        <taxon>Viridiplantae</taxon>
        <taxon>Chlorophyta</taxon>
        <taxon>core chlorophytes</taxon>
        <taxon>Chlorophyceae</taxon>
        <taxon>CS clade</taxon>
        <taxon>Chlamydomonadales</taxon>
        <taxon>Astrephomenaceae</taxon>
        <taxon>Astrephomene</taxon>
    </lineage>
</organism>
<feature type="region of interest" description="Disordered" evidence="2">
    <location>
        <begin position="1"/>
        <end position="28"/>
    </location>
</feature>
<feature type="domain" description="Strawberry notch helicase C" evidence="3">
    <location>
        <begin position="679"/>
        <end position="719"/>
    </location>
</feature>
<evidence type="ECO:0000259" key="3">
    <source>
        <dbReference type="Pfam" id="PF13871"/>
    </source>
</evidence>
<dbReference type="GO" id="GO:0031490">
    <property type="term" value="F:chromatin DNA binding"/>
    <property type="evidence" value="ECO:0007669"/>
    <property type="project" value="TreeGrafter"/>
</dbReference>
<evidence type="ECO:0000313" key="6">
    <source>
        <dbReference type="Proteomes" id="UP001054857"/>
    </source>
</evidence>
<dbReference type="PANTHER" id="PTHR12706">
    <property type="entry name" value="STRAWBERRY NOTCH-RELATED"/>
    <property type="match status" value="1"/>
</dbReference>
<feature type="compositionally biased region" description="Polar residues" evidence="2">
    <location>
        <begin position="1"/>
        <end position="25"/>
    </location>
</feature>
<dbReference type="EMBL" id="BMAR01000007">
    <property type="protein sequence ID" value="GFR44081.1"/>
    <property type="molecule type" value="Genomic_DNA"/>
</dbReference>